<dbReference type="InterPro" id="IPR002049">
    <property type="entry name" value="LE_dom"/>
</dbReference>
<evidence type="ECO:0000256" key="2">
    <source>
        <dbReference type="ARBA" id="ARBA00013064"/>
    </source>
</evidence>
<dbReference type="SMART" id="SM00194">
    <property type="entry name" value="PTPc"/>
    <property type="match status" value="2"/>
</dbReference>
<dbReference type="GO" id="GO:0004725">
    <property type="term" value="F:protein tyrosine phosphatase activity"/>
    <property type="evidence" value="ECO:0007669"/>
    <property type="project" value="UniProtKB-EC"/>
</dbReference>
<dbReference type="Pfam" id="PF00102">
    <property type="entry name" value="Y_phosphatase"/>
    <property type="match status" value="2"/>
</dbReference>
<evidence type="ECO:0000313" key="10">
    <source>
        <dbReference type="Proteomes" id="UP001165740"/>
    </source>
</evidence>
<dbReference type="SMART" id="SM00181">
    <property type="entry name" value="EGF"/>
    <property type="match status" value="6"/>
</dbReference>
<dbReference type="RefSeq" id="XP_055885665.1">
    <property type="nucleotide sequence ID" value="XM_056029690.1"/>
</dbReference>
<dbReference type="GeneID" id="106052058"/>
<evidence type="ECO:0000256" key="6">
    <source>
        <dbReference type="SAM" id="MobiDB-lite"/>
    </source>
</evidence>
<dbReference type="CDD" id="cd00047">
    <property type="entry name" value="PTPc"/>
    <property type="match status" value="2"/>
</dbReference>
<feature type="domain" description="Tyrosine-protein phosphatase" evidence="8">
    <location>
        <begin position="413"/>
        <end position="665"/>
    </location>
</feature>
<sequence length="1013" mass="111055">MSTTASCPAGFYGPNCTDPCPQNCADGICTNGICKGCAPGWKGFKCDKACDFGSYGKDCKRFCSYQCSIGSCDAVSGACTGGCIDGFKPPNCEDVCDEGFYGNNCTSRCSSHCVDKTCDKVVGSCSCEPGYIGDTCNDACQTGFHGANCTETCSSNCLNQSCNNVNGNCLECPPGKIGNLCDQACPQFKFGKGCTESCSTNCGGDKSCNSADGGCLSPCVDGYQSSTCQKECAPNTFGAGCQSNCSQYCKTEPDPASTLATVTVSPFKICHNVDGRCLAGCQSGYEGETCLIASPSSNTASAGVIAGPIIAIIILLIVAVIGFLFWKKRKSKTENVFGNGRATHNLEAVRTTGLQSKAPDNSRGQKKKPTYIIDPMPSPGDVTYPNRADNGNKTSIQATDLKEYVRTHNKTFFEEQFKKIPANASATTCDGLSVENKHKNRYKNIIAYDHSRVHLKTNVDKNQGDYINASFIKSYKNDEKFIASQGPNKLIIADFVRMLWEYKVDKVVMLTNLMEEGKQKCEQYWPDDHEVEIGEFKVKLKSTDTLADFVIRKLEISKPGESSHFCTQFHFTCWPDKGVPPTSWSLVDFEQRVSLFPTQSPVVVHCSAGVGRSGTFIALHNLIGQAKETGCMDFYNTVVKLRQDRVNMVQTVEQYMFLHEAALVAVICLDTTVHASGIQDKLRHLESKTSSGQTFFEKEFKAVCDICADSRDTTDDEGSGGSIFSLYINSKSAGNKVKNRFSNILPKDKCRPFLQIELKDQGDYINAVTVPSFTKSKDQFITQLPLPTTVNDFWRLVSQNSATLIIAFELDMKDNDTTIGSYLPASKSEPLHCGSVDIRSGPVTKCSCWDEQTLYLTIIKKKKPKAQSSIANIEEQTVTHLQFKGTVINTQKLLEFILYSRSHISRKTGRVVYTCRNGADFSGLACVLSLLLDRMDHDHSITVPLVVGAIKSIRPQVIPTLEQYKTVYSLLKLYSESDRVYYNLGSTLKKGKINPAYEPTDKEDTNIYVNSRV</sequence>
<dbReference type="InterPro" id="IPR000242">
    <property type="entry name" value="PTP_cat"/>
</dbReference>
<evidence type="ECO:0000256" key="5">
    <source>
        <dbReference type="ARBA" id="ARBA00051722"/>
    </source>
</evidence>
<evidence type="ECO:0000256" key="3">
    <source>
        <dbReference type="ARBA" id="ARBA00022801"/>
    </source>
</evidence>
<dbReference type="InterPro" id="IPR029021">
    <property type="entry name" value="Prot-tyrosine_phosphatase-like"/>
</dbReference>
<accession>A0A9W3AEC1</accession>
<dbReference type="PANTHER" id="PTHR19134:SF562">
    <property type="entry name" value="PROTEIN-TYROSINE-PHOSPHATASE"/>
    <property type="match status" value="1"/>
</dbReference>
<reference evidence="11" key="1">
    <citation type="submission" date="2025-08" db="UniProtKB">
        <authorList>
            <consortium name="RefSeq"/>
        </authorList>
    </citation>
    <scope>IDENTIFICATION</scope>
</reference>
<dbReference type="FunFam" id="3.90.190.10:FF:000102">
    <property type="entry name" value="Receptor-type tyrosine-protein phosphatase"/>
    <property type="match status" value="1"/>
</dbReference>
<dbReference type="InterPro" id="IPR009030">
    <property type="entry name" value="Growth_fac_rcpt_cys_sf"/>
</dbReference>
<evidence type="ECO:0000259" key="9">
    <source>
        <dbReference type="PROSITE" id="PS50056"/>
    </source>
</evidence>
<comment type="similarity">
    <text evidence="1">Belongs to the protein-tyrosine phosphatase family.</text>
</comment>
<dbReference type="CDD" id="cd00055">
    <property type="entry name" value="EGF_Lam"/>
    <property type="match status" value="1"/>
</dbReference>
<dbReference type="SMART" id="SM00404">
    <property type="entry name" value="PTPc_motif"/>
    <property type="match status" value="2"/>
</dbReference>
<gene>
    <name evidence="11" type="primary">LOC106052058</name>
</gene>
<dbReference type="InterPro" id="IPR000387">
    <property type="entry name" value="Tyr_Pase_dom"/>
</dbReference>
<feature type="domain" description="Tyrosine specific protein phosphatases" evidence="9">
    <location>
        <begin position="587"/>
        <end position="656"/>
    </location>
</feature>
<keyword evidence="3" id="KW-0378">Hydrolase</keyword>
<dbReference type="Gene3D" id="2.170.300.10">
    <property type="entry name" value="Tie2 ligand-binding domain superfamily"/>
    <property type="match status" value="2"/>
</dbReference>
<dbReference type="AlphaFoldDB" id="A0A9W3AEC1"/>
<feature type="domain" description="Tyrosine-protein phosphatase" evidence="8">
    <location>
        <begin position="696"/>
        <end position="974"/>
    </location>
</feature>
<dbReference type="InterPro" id="IPR000742">
    <property type="entry name" value="EGF"/>
</dbReference>
<evidence type="ECO:0000256" key="7">
    <source>
        <dbReference type="SAM" id="Phobius"/>
    </source>
</evidence>
<feature type="transmembrane region" description="Helical" evidence="7">
    <location>
        <begin position="305"/>
        <end position="326"/>
    </location>
</feature>
<keyword evidence="7" id="KW-0812">Transmembrane</keyword>
<organism evidence="10 11">
    <name type="scientific">Biomphalaria glabrata</name>
    <name type="common">Bloodfluke planorb</name>
    <name type="synonym">Freshwater snail</name>
    <dbReference type="NCBI Taxonomy" id="6526"/>
    <lineage>
        <taxon>Eukaryota</taxon>
        <taxon>Metazoa</taxon>
        <taxon>Spiralia</taxon>
        <taxon>Lophotrochozoa</taxon>
        <taxon>Mollusca</taxon>
        <taxon>Gastropoda</taxon>
        <taxon>Heterobranchia</taxon>
        <taxon>Euthyneura</taxon>
        <taxon>Panpulmonata</taxon>
        <taxon>Hygrophila</taxon>
        <taxon>Lymnaeoidea</taxon>
        <taxon>Planorbidae</taxon>
        <taxon>Biomphalaria</taxon>
    </lineage>
</organism>
<keyword evidence="7" id="KW-1133">Transmembrane helix</keyword>
<dbReference type="PROSITE" id="PS50056">
    <property type="entry name" value="TYR_PHOSPHATASE_2"/>
    <property type="match status" value="2"/>
</dbReference>
<proteinExistence type="inferred from homology"/>
<evidence type="ECO:0000256" key="1">
    <source>
        <dbReference type="ARBA" id="ARBA00009580"/>
    </source>
</evidence>
<evidence type="ECO:0000313" key="11">
    <source>
        <dbReference type="RefSeq" id="XP_055885665.1"/>
    </source>
</evidence>
<evidence type="ECO:0000259" key="8">
    <source>
        <dbReference type="PROSITE" id="PS50055"/>
    </source>
</evidence>
<name>A0A9W3AEC1_BIOGL</name>
<dbReference type="EC" id="3.1.3.48" evidence="2"/>
<comment type="catalytic activity">
    <reaction evidence="5">
        <text>O-phospho-L-tyrosyl-[protein] + H2O = L-tyrosyl-[protein] + phosphate</text>
        <dbReference type="Rhea" id="RHEA:10684"/>
        <dbReference type="Rhea" id="RHEA-COMP:10136"/>
        <dbReference type="Rhea" id="RHEA-COMP:20101"/>
        <dbReference type="ChEBI" id="CHEBI:15377"/>
        <dbReference type="ChEBI" id="CHEBI:43474"/>
        <dbReference type="ChEBI" id="CHEBI:46858"/>
        <dbReference type="ChEBI" id="CHEBI:61978"/>
        <dbReference type="EC" id="3.1.3.48"/>
    </reaction>
</comment>
<keyword evidence="7" id="KW-0472">Membrane</keyword>
<dbReference type="PROSITE" id="PS00022">
    <property type="entry name" value="EGF_1"/>
    <property type="match status" value="1"/>
</dbReference>
<protein>
    <recommendedName>
        <fullName evidence="2">protein-tyrosine-phosphatase</fullName>
        <ecNumber evidence="2">3.1.3.48</ecNumber>
    </recommendedName>
</protein>
<feature type="domain" description="Tyrosine specific protein phosphatases" evidence="9">
    <location>
        <begin position="891"/>
        <end position="965"/>
    </location>
</feature>
<dbReference type="SUPFAM" id="SSF52799">
    <property type="entry name" value="(Phosphotyrosine protein) phosphatases II"/>
    <property type="match status" value="2"/>
</dbReference>
<dbReference type="InterPro" id="IPR016130">
    <property type="entry name" value="Tyr_Pase_AS"/>
</dbReference>
<dbReference type="PROSITE" id="PS50055">
    <property type="entry name" value="TYR_PHOSPHATASE_PTP"/>
    <property type="match status" value="2"/>
</dbReference>
<dbReference type="InterPro" id="IPR003595">
    <property type="entry name" value="Tyr_Pase_cat"/>
</dbReference>
<dbReference type="PROSITE" id="PS00383">
    <property type="entry name" value="TYR_PHOSPHATASE_1"/>
    <property type="match status" value="1"/>
</dbReference>
<keyword evidence="4" id="KW-0904">Protein phosphatase</keyword>
<dbReference type="InterPro" id="IPR050348">
    <property type="entry name" value="Protein-Tyr_Phosphatase"/>
</dbReference>
<dbReference type="OMA" id="HEGCASE"/>
<feature type="region of interest" description="Disordered" evidence="6">
    <location>
        <begin position="355"/>
        <end position="393"/>
    </location>
</feature>
<dbReference type="OrthoDB" id="6158725at2759"/>
<dbReference type="SUPFAM" id="SSF57184">
    <property type="entry name" value="Growth factor receptor domain"/>
    <property type="match status" value="1"/>
</dbReference>
<dbReference type="Proteomes" id="UP001165740">
    <property type="component" value="Chromosome 5"/>
</dbReference>
<dbReference type="PANTHER" id="PTHR19134">
    <property type="entry name" value="RECEPTOR-TYPE TYROSINE-PROTEIN PHOSPHATASE"/>
    <property type="match status" value="1"/>
</dbReference>
<dbReference type="Gene3D" id="3.90.190.10">
    <property type="entry name" value="Protein tyrosine phosphatase superfamily"/>
    <property type="match status" value="2"/>
</dbReference>
<evidence type="ECO:0000256" key="4">
    <source>
        <dbReference type="ARBA" id="ARBA00022912"/>
    </source>
</evidence>
<dbReference type="PRINTS" id="PR00700">
    <property type="entry name" value="PRTYPHPHTASE"/>
</dbReference>
<keyword evidence="10" id="KW-1185">Reference proteome</keyword>